<feature type="domain" description="ABC transmembrane type-1" evidence="8">
    <location>
        <begin position="73"/>
        <end position="262"/>
    </location>
</feature>
<feature type="transmembrane region" description="Helical" evidence="7">
    <location>
        <begin position="144"/>
        <end position="162"/>
    </location>
</feature>
<dbReference type="GO" id="GO:0005886">
    <property type="term" value="C:plasma membrane"/>
    <property type="evidence" value="ECO:0007669"/>
    <property type="project" value="UniProtKB-SubCell"/>
</dbReference>
<comment type="caution">
    <text evidence="9">The sequence shown here is derived from an EMBL/GenBank/DDBJ whole genome shotgun (WGS) entry which is preliminary data.</text>
</comment>
<dbReference type="PANTHER" id="PTHR43744">
    <property type="entry name" value="ABC TRANSPORTER PERMEASE PROTEIN MG189-RELATED-RELATED"/>
    <property type="match status" value="1"/>
</dbReference>
<dbReference type="Pfam" id="PF00528">
    <property type="entry name" value="BPD_transp_1"/>
    <property type="match status" value="1"/>
</dbReference>
<organism evidence="9">
    <name type="scientific">Dictyoglomus thermophilum</name>
    <dbReference type="NCBI Taxonomy" id="14"/>
    <lineage>
        <taxon>Bacteria</taxon>
        <taxon>Pseudomonadati</taxon>
        <taxon>Dictyoglomota</taxon>
        <taxon>Dictyoglomia</taxon>
        <taxon>Dictyoglomales</taxon>
        <taxon>Dictyoglomaceae</taxon>
        <taxon>Dictyoglomus</taxon>
    </lineage>
</organism>
<sequence length="277" mass="31046">MRKRKVGILQQILVHGFLIIASIVTATPFFWMLITSFKTPGEIYTIPPKFIPSEITLKNYIDLFKGINFWRPLLNTLIIVTIAPPLSILLNSMAGYAFSKFRFRGRDTLIFLILATMMIPGQMTLIPAYLIVRILNMLNTYQGIIIPGLVGAGSIFFWRQFIKGIPDDLIESAKIDGANEIFIYFKIILPLSTPFFITSFVFAFIGAWNSFLWPLIVATDESMYTLPVAVSVIAGQYGENIGTILAGSTIVVFPILIVFLIAQRYVIKGIAMTGLKF</sequence>
<feature type="transmembrane region" description="Helical" evidence="7">
    <location>
        <begin position="183"/>
        <end position="205"/>
    </location>
</feature>
<evidence type="ECO:0000256" key="2">
    <source>
        <dbReference type="ARBA" id="ARBA00022448"/>
    </source>
</evidence>
<reference evidence="9" key="1">
    <citation type="journal article" date="2020" name="mSystems">
        <title>Genome- and Community-Level Interaction Insights into Carbon Utilization and Element Cycling Functions of Hydrothermarchaeota in Hydrothermal Sediment.</title>
        <authorList>
            <person name="Zhou Z."/>
            <person name="Liu Y."/>
            <person name="Xu W."/>
            <person name="Pan J."/>
            <person name="Luo Z.H."/>
            <person name="Li M."/>
        </authorList>
    </citation>
    <scope>NUCLEOTIDE SEQUENCE [LARGE SCALE GENOMIC DNA]</scope>
    <source>
        <strain evidence="9">SpSt-81</strain>
    </source>
</reference>
<evidence type="ECO:0000256" key="4">
    <source>
        <dbReference type="ARBA" id="ARBA00022692"/>
    </source>
</evidence>
<keyword evidence="6 7" id="KW-0472">Membrane</keyword>
<evidence type="ECO:0000256" key="6">
    <source>
        <dbReference type="ARBA" id="ARBA00023136"/>
    </source>
</evidence>
<feature type="transmembrane region" description="Helical" evidence="7">
    <location>
        <begin position="241"/>
        <end position="262"/>
    </location>
</feature>
<dbReference type="SUPFAM" id="SSF161098">
    <property type="entry name" value="MetI-like"/>
    <property type="match status" value="1"/>
</dbReference>
<keyword evidence="5 7" id="KW-1133">Transmembrane helix</keyword>
<evidence type="ECO:0000259" key="8">
    <source>
        <dbReference type="PROSITE" id="PS50928"/>
    </source>
</evidence>
<proteinExistence type="inferred from homology"/>
<dbReference type="PANTHER" id="PTHR43744:SF12">
    <property type="entry name" value="ABC TRANSPORTER PERMEASE PROTEIN MG189-RELATED"/>
    <property type="match status" value="1"/>
</dbReference>
<dbReference type="Gene3D" id="1.10.3720.10">
    <property type="entry name" value="MetI-like"/>
    <property type="match status" value="1"/>
</dbReference>
<dbReference type="AlphaFoldDB" id="A0A7C3MLD9"/>
<evidence type="ECO:0000256" key="1">
    <source>
        <dbReference type="ARBA" id="ARBA00004651"/>
    </source>
</evidence>
<dbReference type="EMBL" id="DTIN01000043">
    <property type="protein sequence ID" value="HFX14315.1"/>
    <property type="molecule type" value="Genomic_DNA"/>
</dbReference>
<gene>
    <name evidence="9" type="ORF">ENW00_09295</name>
</gene>
<dbReference type="PROSITE" id="PS50928">
    <property type="entry name" value="ABC_TM1"/>
    <property type="match status" value="1"/>
</dbReference>
<comment type="similarity">
    <text evidence="7">Belongs to the binding-protein-dependent transport system permease family.</text>
</comment>
<evidence type="ECO:0000313" key="9">
    <source>
        <dbReference type="EMBL" id="HFX14315.1"/>
    </source>
</evidence>
<feature type="transmembrane region" description="Helical" evidence="7">
    <location>
        <begin position="12"/>
        <end position="34"/>
    </location>
</feature>
<evidence type="ECO:0000256" key="3">
    <source>
        <dbReference type="ARBA" id="ARBA00022475"/>
    </source>
</evidence>
<evidence type="ECO:0000256" key="7">
    <source>
        <dbReference type="RuleBase" id="RU363032"/>
    </source>
</evidence>
<keyword evidence="3" id="KW-1003">Cell membrane</keyword>
<dbReference type="GO" id="GO:0055085">
    <property type="term" value="P:transmembrane transport"/>
    <property type="evidence" value="ECO:0007669"/>
    <property type="project" value="InterPro"/>
</dbReference>
<protein>
    <submittedName>
        <fullName evidence="9">Carbohydrate ABC transporter permease</fullName>
    </submittedName>
</protein>
<comment type="subcellular location">
    <subcellularLocation>
        <location evidence="1 7">Cell membrane</location>
        <topology evidence="1 7">Multi-pass membrane protein</topology>
    </subcellularLocation>
</comment>
<dbReference type="InterPro" id="IPR035906">
    <property type="entry name" value="MetI-like_sf"/>
</dbReference>
<feature type="transmembrane region" description="Helical" evidence="7">
    <location>
        <begin position="109"/>
        <end position="132"/>
    </location>
</feature>
<keyword evidence="2 7" id="KW-0813">Transport</keyword>
<feature type="transmembrane region" description="Helical" evidence="7">
    <location>
        <begin position="73"/>
        <end position="97"/>
    </location>
</feature>
<evidence type="ECO:0000256" key="5">
    <source>
        <dbReference type="ARBA" id="ARBA00022989"/>
    </source>
</evidence>
<keyword evidence="4 7" id="KW-0812">Transmembrane</keyword>
<dbReference type="CDD" id="cd06261">
    <property type="entry name" value="TM_PBP2"/>
    <property type="match status" value="1"/>
</dbReference>
<accession>A0A7C3MLD9</accession>
<dbReference type="InterPro" id="IPR000515">
    <property type="entry name" value="MetI-like"/>
</dbReference>
<name>A0A7C3MLD9_DICTH</name>